<keyword evidence="24" id="KW-1185">Reference proteome</keyword>
<evidence type="ECO:0000313" key="23">
    <source>
        <dbReference type="EMBL" id="KAF7633131.1"/>
    </source>
</evidence>
<evidence type="ECO:0000256" key="2">
    <source>
        <dbReference type="ARBA" id="ARBA00004251"/>
    </source>
</evidence>
<dbReference type="Gene3D" id="4.10.470.20">
    <property type="match status" value="2"/>
</dbReference>
<dbReference type="GO" id="GO:0005886">
    <property type="term" value="C:plasma membrane"/>
    <property type="evidence" value="ECO:0007669"/>
    <property type="project" value="UniProtKB-SubCell"/>
</dbReference>
<feature type="domain" description="LNR" evidence="22">
    <location>
        <begin position="550"/>
        <end position="587"/>
    </location>
</feature>
<evidence type="ECO:0000256" key="14">
    <source>
        <dbReference type="ARBA" id="ARBA00023136"/>
    </source>
</evidence>
<dbReference type="PRINTS" id="PR01983">
    <property type="entry name" value="NOTCH"/>
</dbReference>
<dbReference type="InterPro" id="IPR001881">
    <property type="entry name" value="EGF-like_Ca-bd_dom"/>
</dbReference>
<feature type="domain" description="EGF-like" evidence="21">
    <location>
        <begin position="244"/>
        <end position="282"/>
    </location>
</feature>
<keyword evidence="8" id="KW-0677">Repeat</keyword>
<dbReference type="AlphaFoldDB" id="A0A8S9ZIW0"/>
<evidence type="ECO:0000256" key="11">
    <source>
        <dbReference type="ARBA" id="ARBA00022989"/>
    </source>
</evidence>
<feature type="domain" description="EGF-like" evidence="21">
    <location>
        <begin position="415"/>
        <end position="451"/>
    </location>
</feature>
<name>A0A8S9ZIW0_9BILA</name>
<dbReference type="Proteomes" id="UP000605970">
    <property type="component" value="Unassembled WGS sequence"/>
</dbReference>
<dbReference type="Pfam" id="PF07645">
    <property type="entry name" value="EGF_CA"/>
    <property type="match status" value="1"/>
</dbReference>
<dbReference type="PROSITE" id="PS50258">
    <property type="entry name" value="LNR"/>
    <property type="match status" value="3"/>
</dbReference>
<comment type="caution">
    <text evidence="20">Lacks conserved residue(s) required for the propagation of feature annotation.</text>
</comment>
<dbReference type="OrthoDB" id="430340at2759"/>
<dbReference type="SMART" id="SM00179">
    <property type="entry name" value="EGF_CA"/>
    <property type="match status" value="6"/>
</dbReference>
<dbReference type="CDD" id="cd00054">
    <property type="entry name" value="EGF_CA"/>
    <property type="match status" value="3"/>
</dbReference>
<dbReference type="InterPro" id="IPR000152">
    <property type="entry name" value="EGF-type_Asp/Asn_hydroxyl_site"/>
</dbReference>
<dbReference type="Pfam" id="PF06816">
    <property type="entry name" value="NOD"/>
    <property type="match status" value="1"/>
</dbReference>
<evidence type="ECO:0000256" key="13">
    <source>
        <dbReference type="ARBA" id="ARBA00023043"/>
    </source>
</evidence>
<dbReference type="PROSITE" id="PS01187">
    <property type="entry name" value="EGF_CA"/>
    <property type="match status" value="3"/>
</dbReference>
<keyword evidence="18" id="KW-0325">Glycoprotein</keyword>
<keyword evidence="5 20" id="KW-0245">EGF-like domain</keyword>
<dbReference type="SMART" id="SM00004">
    <property type="entry name" value="NL"/>
    <property type="match status" value="3"/>
</dbReference>
<dbReference type="Pfam" id="PF00008">
    <property type="entry name" value="EGF"/>
    <property type="match status" value="2"/>
</dbReference>
<feature type="disulfide bond" evidence="20">
    <location>
        <begin position="211"/>
        <end position="221"/>
    </location>
</feature>
<feature type="domain" description="EGF-like" evidence="21">
    <location>
        <begin position="91"/>
        <end position="129"/>
    </location>
</feature>
<evidence type="ECO:0000256" key="7">
    <source>
        <dbReference type="ARBA" id="ARBA00022729"/>
    </source>
</evidence>
<feature type="disulfide bond" evidence="20">
    <location>
        <begin position="119"/>
        <end position="128"/>
    </location>
</feature>
<feature type="disulfide bond" evidence="20">
    <location>
        <begin position="231"/>
        <end position="240"/>
    </location>
</feature>
<evidence type="ECO:0000256" key="18">
    <source>
        <dbReference type="ARBA" id="ARBA00023180"/>
    </source>
</evidence>
<evidence type="ECO:0000256" key="3">
    <source>
        <dbReference type="ARBA" id="ARBA00022473"/>
    </source>
</evidence>
<feature type="disulfide bond" evidence="20">
    <location>
        <begin position="272"/>
        <end position="281"/>
    </location>
</feature>
<evidence type="ECO:0000256" key="9">
    <source>
        <dbReference type="ARBA" id="ARBA00022782"/>
    </source>
</evidence>
<comment type="subcellular location">
    <subcellularLocation>
        <location evidence="2">Cell membrane</location>
        <topology evidence="2">Single-pass type I membrane protein</topology>
    </subcellularLocation>
    <subcellularLocation>
        <location evidence="1">Nucleus</location>
    </subcellularLocation>
</comment>
<dbReference type="InterPro" id="IPR010660">
    <property type="entry name" value="Notch_NOD_dom"/>
</dbReference>
<evidence type="ECO:0000256" key="8">
    <source>
        <dbReference type="ARBA" id="ARBA00022737"/>
    </source>
</evidence>
<keyword evidence="14" id="KW-0472">Membrane</keyword>
<dbReference type="Gene3D" id="2.10.25.10">
    <property type="entry name" value="Laminin"/>
    <property type="match status" value="9"/>
</dbReference>
<evidence type="ECO:0000256" key="20">
    <source>
        <dbReference type="PROSITE-ProRule" id="PRU00076"/>
    </source>
</evidence>
<feature type="disulfide bond" evidence="20">
    <location>
        <begin position="295"/>
        <end position="312"/>
    </location>
</feature>
<keyword evidence="16" id="KW-0010">Activator</keyword>
<feature type="domain" description="LNR" evidence="22">
    <location>
        <begin position="511"/>
        <end position="542"/>
    </location>
</feature>
<keyword evidence="13" id="KW-0040">ANK repeat</keyword>
<dbReference type="GO" id="GO:0005509">
    <property type="term" value="F:calcium ion binding"/>
    <property type="evidence" value="ECO:0007669"/>
    <property type="project" value="InterPro"/>
</dbReference>
<feature type="disulfide bond" evidence="20">
    <location>
        <begin position="314"/>
        <end position="323"/>
    </location>
</feature>
<evidence type="ECO:0000256" key="19">
    <source>
        <dbReference type="ARBA" id="ARBA00023242"/>
    </source>
</evidence>
<keyword evidence="3" id="KW-0217">Developmental protein</keyword>
<feature type="disulfide bond" evidence="20">
    <location>
        <begin position="441"/>
        <end position="450"/>
    </location>
</feature>
<keyword evidence="11" id="KW-1133">Transmembrane helix</keyword>
<dbReference type="SMART" id="SM01338">
    <property type="entry name" value="NOD"/>
    <property type="match status" value="1"/>
</dbReference>
<evidence type="ECO:0000256" key="17">
    <source>
        <dbReference type="ARBA" id="ARBA00023163"/>
    </source>
</evidence>
<dbReference type="InterPro" id="IPR000742">
    <property type="entry name" value="EGF"/>
</dbReference>
<dbReference type="InterPro" id="IPR051022">
    <property type="entry name" value="Notch_Cell-Fate_Det"/>
</dbReference>
<evidence type="ECO:0000259" key="21">
    <source>
        <dbReference type="PROSITE" id="PS50026"/>
    </source>
</evidence>
<dbReference type="GO" id="GO:0030154">
    <property type="term" value="P:cell differentiation"/>
    <property type="evidence" value="ECO:0007669"/>
    <property type="project" value="UniProtKB-KW"/>
</dbReference>
<dbReference type="GO" id="GO:0005634">
    <property type="term" value="C:nucleus"/>
    <property type="evidence" value="ECO:0007669"/>
    <property type="project" value="UniProtKB-SubCell"/>
</dbReference>
<evidence type="ECO:0000256" key="1">
    <source>
        <dbReference type="ARBA" id="ARBA00004123"/>
    </source>
</evidence>
<dbReference type="InterPro" id="IPR013032">
    <property type="entry name" value="EGF-like_CS"/>
</dbReference>
<dbReference type="GO" id="GO:0007219">
    <property type="term" value="P:Notch signaling pathway"/>
    <property type="evidence" value="ECO:0007669"/>
    <property type="project" value="UniProtKB-KW"/>
</dbReference>
<feature type="disulfide bond" evidence="20">
    <location>
        <begin position="253"/>
        <end position="270"/>
    </location>
</feature>
<keyword evidence="10" id="KW-0914">Notch signaling pathway</keyword>
<feature type="disulfide bond" evidence="20">
    <location>
        <begin position="79"/>
        <end position="88"/>
    </location>
</feature>
<dbReference type="FunFam" id="2.10.25.10:FF:000472">
    <property type="entry name" value="Uncharacterized protein, isoform A"/>
    <property type="match status" value="2"/>
</dbReference>
<dbReference type="Pfam" id="PF00066">
    <property type="entry name" value="Notch"/>
    <property type="match status" value="3"/>
</dbReference>
<feature type="domain" description="EGF-like" evidence="21">
    <location>
        <begin position="35"/>
        <end position="89"/>
    </location>
</feature>
<evidence type="ECO:0000256" key="5">
    <source>
        <dbReference type="ARBA" id="ARBA00022536"/>
    </source>
</evidence>
<evidence type="ECO:0000256" key="6">
    <source>
        <dbReference type="ARBA" id="ARBA00022692"/>
    </source>
</evidence>
<evidence type="ECO:0000256" key="16">
    <source>
        <dbReference type="ARBA" id="ARBA00023159"/>
    </source>
</evidence>
<feature type="domain" description="EGF-like" evidence="21">
    <location>
        <begin position="207"/>
        <end position="241"/>
    </location>
</feature>
<keyword evidence="19" id="KW-0539">Nucleus</keyword>
<feature type="domain" description="EGF-like" evidence="21">
    <location>
        <begin position="284"/>
        <end position="324"/>
    </location>
</feature>
<sequence length="691" mass="76898">MTATTSSWALNVEKFNWHWECNCPDGFEGERCEKMIDKCEVGNMICVNGGQCVHPWIEILNNTQTKSSIQKWHPSECKCLPGFSGEFCEKDINECEVYSGLCQNGATCMNRHGSYLCLCIGGFEGKNCEINIDDCIDNLCYSGSTCVDGISRYNCVCSPDRIGILCEFPNPCFNTSNNNNGPCLNGKCYSDHEFGNYTCLCDEGWMELNKCYLDCQNGGICKNGNNNECECLPPFTGNLCEIEKPDPCYQNNCGIGSVCSPNVDYISYTCQCPAYLTGQFCENKLAPCEDGYNPCVRGICHKNDEDVEHFICECLNGWTGTLCDKEIDNENNKNKFPIQNNCPLSLNPCKNGGQCIGESWSCLCPPGFQGSECENEMNVCLNVTCKHKGKCVNLGGVDFRCDCAPGWNGPVCEINIDDCENIVCLNGGVCIDKVNNYLCECARGFAGRHCEIFVPVDKFNRTDMVDMDNCQKQGCKQKATNGKCDPECNLYACQFDGGECSTKQIDPFEKCPQPSYCSHSFSNGKCDEVCNNERCLFDGFDCLPRPLAKCPRLSECALRYANGQCDQQCNMAACGWDGGDCDHDVEPESHVLLGELVLVLAVQPEELFPNLLRQFLLSLSSHLRVSLSLSVDEEGKPNLFRWTRDSGIGQRIDLPPGMNVTTMFSVHYYENEIEGINQKRQKRDLNGKLII</sequence>
<feature type="domain" description="EGF-like" evidence="21">
    <location>
        <begin position="376"/>
        <end position="413"/>
    </location>
</feature>
<evidence type="ECO:0000256" key="4">
    <source>
        <dbReference type="ARBA" id="ARBA00022475"/>
    </source>
</evidence>
<dbReference type="PANTHER" id="PTHR24049">
    <property type="entry name" value="CRUMBS FAMILY MEMBER"/>
    <property type="match status" value="1"/>
</dbReference>
<feature type="domain" description="EGF-like" evidence="21">
    <location>
        <begin position="131"/>
        <end position="167"/>
    </location>
</feature>
<dbReference type="PROSITE" id="PS00010">
    <property type="entry name" value="ASX_HYDROXYL"/>
    <property type="match status" value="3"/>
</dbReference>
<evidence type="ECO:0000259" key="22">
    <source>
        <dbReference type="PROSITE" id="PS50258"/>
    </source>
</evidence>
<dbReference type="SUPFAM" id="SSF57196">
    <property type="entry name" value="EGF/Laminin"/>
    <property type="match status" value="7"/>
</dbReference>
<proteinExistence type="predicted"/>
<accession>A0A8S9ZIW0</accession>
<dbReference type="PROSITE" id="PS00022">
    <property type="entry name" value="EGF_1"/>
    <property type="match status" value="9"/>
</dbReference>
<keyword evidence="4" id="KW-1003">Cell membrane</keyword>
<evidence type="ECO:0000256" key="10">
    <source>
        <dbReference type="ARBA" id="ARBA00022976"/>
    </source>
</evidence>
<feature type="domain" description="EGF-like" evidence="21">
    <location>
        <begin position="338"/>
        <end position="374"/>
    </location>
</feature>
<evidence type="ECO:0000313" key="24">
    <source>
        <dbReference type="Proteomes" id="UP000605970"/>
    </source>
</evidence>
<reference evidence="23" key="1">
    <citation type="journal article" date="2020" name="Ecol. Evol.">
        <title>Genome structure and content of the rice root-knot nematode (Meloidogyne graminicola).</title>
        <authorList>
            <person name="Phan N.T."/>
            <person name="Danchin E.G.J."/>
            <person name="Klopp C."/>
            <person name="Perfus-Barbeoch L."/>
            <person name="Kozlowski D.K."/>
            <person name="Koutsovoulos G.D."/>
            <person name="Lopez-Roques C."/>
            <person name="Bouchez O."/>
            <person name="Zahm M."/>
            <person name="Besnard G."/>
            <person name="Bellafiore S."/>
        </authorList>
    </citation>
    <scope>NUCLEOTIDE SEQUENCE</scope>
    <source>
        <strain evidence="23">VN-18</strain>
    </source>
</reference>
<dbReference type="InterPro" id="IPR018097">
    <property type="entry name" value="EGF_Ca-bd_CS"/>
</dbReference>
<evidence type="ECO:0000256" key="12">
    <source>
        <dbReference type="ARBA" id="ARBA00023015"/>
    </source>
</evidence>
<dbReference type="PROSITE" id="PS50026">
    <property type="entry name" value="EGF_3"/>
    <property type="match status" value="9"/>
</dbReference>
<dbReference type="PROSITE" id="PS01186">
    <property type="entry name" value="EGF_2"/>
    <property type="match status" value="7"/>
</dbReference>
<protein>
    <submittedName>
        <fullName evidence="23">Uncharacterized protein</fullName>
    </submittedName>
</protein>
<keyword evidence="6" id="KW-0812">Transmembrane</keyword>
<dbReference type="SMART" id="SM00181">
    <property type="entry name" value="EGF"/>
    <property type="match status" value="10"/>
</dbReference>
<comment type="caution">
    <text evidence="23">The sequence shown here is derived from an EMBL/GenBank/DDBJ whole genome shotgun (WGS) entry which is preliminary data.</text>
</comment>
<dbReference type="InterPro" id="IPR035993">
    <property type="entry name" value="Notch-like_dom_sf"/>
</dbReference>
<keyword evidence="7" id="KW-0732">Signal</keyword>
<gene>
    <name evidence="23" type="ORF">Mgra_00007494</name>
</gene>
<dbReference type="EMBL" id="JABEBT010000084">
    <property type="protein sequence ID" value="KAF7633131.1"/>
    <property type="molecule type" value="Genomic_DNA"/>
</dbReference>
<feature type="disulfide bond" evidence="20">
    <location>
        <begin position="364"/>
        <end position="373"/>
    </location>
</feature>
<keyword evidence="15 20" id="KW-1015">Disulfide bond</keyword>
<keyword evidence="17" id="KW-0804">Transcription</keyword>
<dbReference type="InterPro" id="IPR049883">
    <property type="entry name" value="NOTCH1_EGF-like"/>
</dbReference>
<dbReference type="SUPFAM" id="SSF90193">
    <property type="entry name" value="Notch domain"/>
    <property type="match status" value="3"/>
</dbReference>
<organism evidence="23 24">
    <name type="scientific">Meloidogyne graminicola</name>
    <dbReference type="NCBI Taxonomy" id="189291"/>
    <lineage>
        <taxon>Eukaryota</taxon>
        <taxon>Metazoa</taxon>
        <taxon>Ecdysozoa</taxon>
        <taxon>Nematoda</taxon>
        <taxon>Chromadorea</taxon>
        <taxon>Rhabditida</taxon>
        <taxon>Tylenchina</taxon>
        <taxon>Tylenchomorpha</taxon>
        <taxon>Tylenchoidea</taxon>
        <taxon>Meloidogynidae</taxon>
        <taxon>Meloidogyninae</taxon>
        <taxon>Meloidogyne</taxon>
    </lineage>
</organism>
<dbReference type="PRINTS" id="PR01452">
    <property type="entry name" value="LNOTCHREPEAT"/>
</dbReference>
<feature type="domain" description="LNR" evidence="22">
    <location>
        <begin position="470"/>
        <end position="507"/>
    </location>
</feature>
<dbReference type="Pfam" id="PF12661">
    <property type="entry name" value="hEGF"/>
    <property type="match status" value="2"/>
</dbReference>
<dbReference type="InterPro" id="IPR000800">
    <property type="entry name" value="Notch_dom"/>
</dbReference>
<evidence type="ECO:0000256" key="15">
    <source>
        <dbReference type="ARBA" id="ARBA00023157"/>
    </source>
</evidence>
<feature type="disulfide bond" evidence="20">
    <location>
        <begin position="157"/>
        <end position="166"/>
    </location>
</feature>
<feature type="disulfide bond" evidence="20">
    <location>
        <begin position="403"/>
        <end position="412"/>
    </location>
</feature>
<keyword evidence="12" id="KW-0805">Transcription regulation</keyword>
<keyword evidence="9" id="KW-0221">Differentiation</keyword>